<feature type="compositionally biased region" description="Low complexity" evidence="1">
    <location>
        <begin position="68"/>
        <end position="84"/>
    </location>
</feature>
<evidence type="ECO:0000313" key="2">
    <source>
        <dbReference type="EMBL" id="SEN39959.1"/>
    </source>
</evidence>
<proteinExistence type="predicted"/>
<evidence type="ECO:0000256" key="1">
    <source>
        <dbReference type="SAM" id="MobiDB-lite"/>
    </source>
</evidence>
<organism evidence="2 3">
    <name type="scientific">Nonomuraea pusilla</name>
    <dbReference type="NCBI Taxonomy" id="46177"/>
    <lineage>
        <taxon>Bacteria</taxon>
        <taxon>Bacillati</taxon>
        <taxon>Actinomycetota</taxon>
        <taxon>Actinomycetes</taxon>
        <taxon>Streptosporangiales</taxon>
        <taxon>Streptosporangiaceae</taxon>
        <taxon>Nonomuraea</taxon>
    </lineage>
</organism>
<dbReference type="Proteomes" id="UP000198953">
    <property type="component" value="Unassembled WGS sequence"/>
</dbReference>
<feature type="compositionally biased region" description="Basic and acidic residues" evidence="1">
    <location>
        <begin position="56"/>
        <end position="67"/>
    </location>
</feature>
<dbReference type="RefSeq" id="WP_256257507.1">
    <property type="nucleotide sequence ID" value="NZ_FOBF01000026.1"/>
</dbReference>
<dbReference type="AlphaFoldDB" id="A0A1H8G7W2"/>
<keyword evidence="3" id="KW-1185">Reference proteome</keyword>
<accession>A0A1H8G7W2</accession>
<dbReference type="EMBL" id="FOBF01000026">
    <property type="protein sequence ID" value="SEN39959.1"/>
    <property type="molecule type" value="Genomic_DNA"/>
</dbReference>
<evidence type="ECO:0000313" key="3">
    <source>
        <dbReference type="Proteomes" id="UP000198953"/>
    </source>
</evidence>
<protein>
    <submittedName>
        <fullName evidence="2">Uncharacterized protein</fullName>
    </submittedName>
</protein>
<reference evidence="2 3" key="1">
    <citation type="submission" date="2016-10" db="EMBL/GenBank/DDBJ databases">
        <authorList>
            <person name="de Groot N.N."/>
        </authorList>
    </citation>
    <scope>NUCLEOTIDE SEQUENCE [LARGE SCALE GENOMIC DNA]</scope>
    <source>
        <strain evidence="2 3">DSM 43357</strain>
    </source>
</reference>
<dbReference type="STRING" id="46177.SAMN05660976_07455"/>
<sequence>MERLDSAVYRRAERLLRHNRARLVRGAAVRPRWIDGGPRFWYAADTAEGRRFVVADPEAGTREDARSSRPTASTSSSCAGTTCGRAPRVAARNGR</sequence>
<name>A0A1H8G7W2_9ACTN</name>
<feature type="region of interest" description="Disordered" evidence="1">
    <location>
        <begin position="56"/>
        <end position="95"/>
    </location>
</feature>
<gene>
    <name evidence="2" type="ORF">SAMN05660976_07455</name>
</gene>